<dbReference type="GO" id="GO:0005840">
    <property type="term" value="C:ribosome"/>
    <property type="evidence" value="ECO:0007669"/>
    <property type="project" value="InterPro"/>
</dbReference>
<dbReference type="InterPro" id="IPR011033">
    <property type="entry name" value="PRC_barrel-like_sf"/>
</dbReference>
<comment type="caution">
    <text evidence="7">The sequence shown here is derived from an EMBL/GenBank/DDBJ whole genome shotgun (WGS) entry which is preliminary data.</text>
</comment>
<dbReference type="Gene3D" id="2.30.30.240">
    <property type="entry name" value="PRC-barrel domain"/>
    <property type="match status" value="1"/>
</dbReference>
<dbReference type="InterPro" id="IPR009000">
    <property type="entry name" value="Transl_B-barrel_sf"/>
</dbReference>
<feature type="domain" description="Ribosome maturation factor RimM PRC barrel" evidence="6">
    <location>
        <begin position="100"/>
        <end position="169"/>
    </location>
</feature>
<evidence type="ECO:0000256" key="1">
    <source>
        <dbReference type="ARBA" id="ARBA00022490"/>
    </source>
</evidence>
<dbReference type="SUPFAM" id="SSF50346">
    <property type="entry name" value="PRC-barrel domain"/>
    <property type="match status" value="1"/>
</dbReference>
<evidence type="ECO:0000259" key="6">
    <source>
        <dbReference type="Pfam" id="PF24986"/>
    </source>
</evidence>
<dbReference type="HAMAP" id="MF_00014">
    <property type="entry name" value="Ribosome_mat_RimM"/>
    <property type="match status" value="1"/>
</dbReference>
<organism evidence="7">
    <name type="scientific">hydrocarbon metagenome</name>
    <dbReference type="NCBI Taxonomy" id="938273"/>
    <lineage>
        <taxon>unclassified sequences</taxon>
        <taxon>metagenomes</taxon>
        <taxon>ecological metagenomes</taxon>
    </lineage>
</organism>
<dbReference type="Pfam" id="PF01782">
    <property type="entry name" value="RimM"/>
    <property type="match status" value="1"/>
</dbReference>
<dbReference type="NCBIfam" id="TIGR02273">
    <property type="entry name" value="16S_RimM"/>
    <property type="match status" value="1"/>
</dbReference>
<sequence>MVVGEILRPHGIRGELVVRSFADSPSVFRKGRPLRLTPPEGRPGKPSRRTVAAMRVHADRLLLAFTDVADRDAAEALRGCLLSVSARDLPPLSGDEVYRHQLLGCRVIAPDTPHPDLGVLTDIADLPGQEVWTILHASGREILLPANPHTIAGIDLSAAVVTATPPPGLVDIYLDAPGPEAGAKEDS</sequence>
<dbReference type="GO" id="GO:0043022">
    <property type="term" value="F:ribosome binding"/>
    <property type="evidence" value="ECO:0007669"/>
    <property type="project" value="InterPro"/>
</dbReference>
<dbReference type="Pfam" id="PF24986">
    <property type="entry name" value="PRC_RimM"/>
    <property type="match status" value="1"/>
</dbReference>
<keyword evidence="1" id="KW-0963">Cytoplasm</keyword>
<evidence type="ECO:0000256" key="2">
    <source>
        <dbReference type="ARBA" id="ARBA00022517"/>
    </source>
</evidence>
<dbReference type="PANTHER" id="PTHR33692:SF1">
    <property type="entry name" value="RIBOSOME MATURATION FACTOR RIMM"/>
    <property type="match status" value="1"/>
</dbReference>
<dbReference type="InterPro" id="IPR002676">
    <property type="entry name" value="RimM_N"/>
</dbReference>
<accession>A0A0W8G2B7</accession>
<dbReference type="Gene3D" id="2.40.30.60">
    <property type="entry name" value="RimM"/>
    <property type="match status" value="1"/>
</dbReference>
<keyword evidence="4" id="KW-0143">Chaperone</keyword>
<reference evidence="7" key="1">
    <citation type="journal article" date="2015" name="Proc. Natl. Acad. Sci. U.S.A.">
        <title>Networks of energetic and metabolic interactions define dynamics in microbial communities.</title>
        <authorList>
            <person name="Embree M."/>
            <person name="Liu J.K."/>
            <person name="Al-Bassam M.M."/>
            <person name="Zengler K."/>
        </authorList>
    </citation>
    <scope>NUCLEOTIDE SEQUENCE</scope>
</reference>
<gene>
    <name evidence="7" type="ORF">ASZ90_002956</name>
</gene>
<dbReference type="EMBL" id="LNQE01000353">
    <property type="protein sequence ID" value="KUG27193.1"/>
    <property type="molecule type" value="Genomic_DNA"/>
</dbReference>
<keyword evidence="3" id="KW-0698">rRNA processing</keyword>
<dbReference type="InterPro" id="IPR036976">
    <property type="entry name" value="RimM_N_sf"/>
</dbReference>
<dbReference type="AlphaFoldDB" id="A0A0W8G2B7"/>
<feature type="domain" description="RimM N-terminal" evidence="5">
    <location>
        <begin position="2"/>
        <end position="87"/>
    </location>
</feature>
<evidence type="ECO:0000259" key="5">
    <source>
        <dbReference type="Pfam" id="PF01782"/>
    </source>
</evidence>
<dbReference type="PANTHER" id="PTHR33692">
    <property type="entry name" value="RIBOSOME MATURATION FACTOR RIMM"/>
    <property type="match status" value="1"/>
</dbReference>
<evidence type="ECO:0000256" key="4">
    <source>
        <dbReference type="ARBA" id="ARBA00023186"/>
    </source>
</evidence>
<dbReference type="SUPFAM" id="SSF50447">
    <property type="entry name" value="Translation proteins"/>
    <property type="match status" value="1"/>
</dbReference>
<keyword evidence="2" id="KW-0690">Ribosome biogenesis</keyword>
<dbReference type="InterPro" id="IPR056792">
    <property type="entry name" value="PRC_RimM"/>
</dbReference>
<evidence type="ECO:0000313" key="7">
    <source>
        <dbReference type="EMBL" id="KUG27193.1"/>
    </source>
</evidence>
<proteinExistence type="inferred from homology"/>
<dbReference type="InterPro" id="IPR011961">
    <property type="entry name" value="RimM"/>
</dbReference>
<evidence type="ECO:0000256" key="3">
    <source>
        <dbReference type="ARBA" id="ARBA00022552"/>
    </source>
</evidence>
<dbReference type="GO" id="GO:0006364">
    <property type="term" value="P:rRNA processing"/>
    <property type="evidence" value="ECO:0007669"/>
    <property type="project" value="UniProtKB-KW"/>
</dbReference>
<name>A0A0W8G2B7_9ZZZZ</name>
<protein>
    <submittedName>
        <fullName evidence="7">16s rrna processing protein rimm</fullName>
    </submittedName>
</protein>